<dbReference type="STRING" id="62062.ENSHHUP00000063564"/>
<accession>A0A4W5PST4</accession>
<name>A0A4W5PST4_9TELE</name>
<proteinExistence type="predicted"/>
<dbReference type="Proteomes" id="UP000314982">
    <property type="component" value="Unassembled WGS sequence"/>
</dbReference>
<feature type="signal peptide" evidence="1">
    <location>
        <begin position="1"/>
        <end position="18"/>
    </location>
</feature>
<protein>
    <submittedName>
        <fullName evidence="2">Uncharacterized protein</fullName>
    </submittedName>
</protein>
<evidence type="ECO:0000313" key="2">
    <source>
        <dbReference type="Ensembl" id="ENSHHUP00000063564.1"/>
    </source>
</evidence>
<dbReference type="SUPFAM" id="SSF52058">
    <property type="entry name" value="L domain-like"/>
    <property type="match status" value="1"/>
</dbReference>
<evidence type="ECO:0000256" key="1">
    <source>
        <dbReference type="SAM" id="SignalP"/>
    </source>
</evidence>
<keyword evidence="3" id="KW-1185">Reference proteome</keyword>
<keyword evidence="1" id="KW-0732">Signal</keyword>
<reference evidence="3" key="1">
    <citation type="submission" date="2018-06" db="EMBL/GenBank/DDBJ databases">
        <title>Genome assembly of Danube salmon.</title>
        <authorList>
            <person name="Macqueen D.J."/>
            <person name="Gundappa M.K."/>
        </authorList>
    </citation>
    <scope>NUCLEOTIDE SEQUENCE [LARGE SCALE GENOMIC DNA]</scope>
</reference>
<dbReference type="InterPro" id="IPR032675">
    <property type="entry name" value="LRR_dom_sf"/>
</dbReference>
<dbReference type="Ensembl" id="ENSHHUT00000065712.1">
    <property type="protein sequence ID" value="ENSHHUP00000063564.1"/>
    <property type="gene ID" value="ENSHHUG00000037552.1"/>
</dbReference>
<sequence>MMMMMMMMMVIIIRSLTRLRFLRFGNPALEELRRGDLAGVRQLDQLEVYGNNLKRYDPGSLGDLWPLGVVTLHLRGPFQDNLTLVSSILHDVCYPETFLVVVDVLLTETNSVAPFSETNQRRVRSIMFQNATLTDEAIVHFLEVCHVHRPAVQMQDLNLTSFSQKENNHAATRNVN</sequence>
<dbReference type="AlphaFoldDB" id="A0A4W5PST4"/>
<reference evidence="2" key="2">
    <citation type="submission" date="2025-08" db="UniProtKB">
        <authorList>
            <consortium name="Ensembl"/>
        </authorList>
    </citation>
    <scope>IDENTIFICATION</scope>
</reference>
<feature type="chain" id="PRO_5021249245" evidence="1">
    <location>
        <begin position="19"/>
        <end position="176"/>
    </location>
</feature>
<organism evidence="2 3">
    <name type="scientific">Hucho hucho</name>
    <name type="common">huchen</name>
    <dbReference type="NCBI Taxonomy" id="62062"/>
    <lineage>
        <taxon>Eukaryota</taxon>
        <taxon>Metazoa</taxon>
        <taxon>Chordata</taxon>
        <taxon>Craniata</taxon>
        <taxon>Vertebrata</taxon>
        <taxon>Euteleostomi</taxon>
        <taxon>Actinopterygii</taxon>
        <taxon>Neopterygii</taxon>
        <taxon>Teleostei</taxon>
        <taxon>Protacanthopterygii</taxon>
        <taxon>Salmoniformes</taxon>
        <taxon>Salmonidae</taxon>
        <taxon>Salmoninae</taxon>
        <taxon>Hucho</taxon>
    </lineage>
</organism>
<reference evidence="2" key="3">
    <citation type="submission" date="2025-09" db="UniProtKB">
        <authorList>
            <consortium name="Ensembl"/>
        </authorList>
    </citation>
    <scope>IDENTIFICATION</scope>
</reference>
<dbReference type="Gene3D" id="3.80.10.10">
    <property type="entry name" value="Ribonuclease Inhibitor"/>
    <property type="match status" value="1"/>
</dbReference>
<evidence type="ECO:0000313" key="3">
    <source>
        <dbReference type="Proteomes" id="UP000314982"/>
    </source>
</evidence>